<sequence>MSARRQYLITLAMLAAGGVLGLGVSSRSWGTVRMPSSLTATSTTATGSDLLPLAPAVSLVAIAAVVAVPAVRRIGRRVVGSVLVLLGAALTVMAVRTALDLDGRIESWVLRSPGTADEVGQVSTSPAWVVLLALAGAVIVAAGALVVVLGPSWPAMGARYELRRPSAGGSRHDGSAGGSADEAADGSADTDDAATDAREAWDALDRGDDPT</sequence>
<keyword evidence="2" id="KW-1133">Transmembrane helix</keyword>
<proteinExistence type="predicted"/>
<dbReference type="InterPro" id="IPR019051">
    <property type="entry name" value="Trp_biosyn_TM_oprn/chp"/>
</dbReference>
<keyword evidence="2" id="KW-0812">Transmembrane</keyword>
<feature type="compositionally biased region" description="Basic and acidic residues" evidence="1">
    <location>
        <begin position="164"/>
        <end position="174"/>
    </location>
</feature>
<feature type="transmembrane region" description="Helical" evidence="2">
    <location>
        <begin position="78"/>
        <end position="99"/>
    </location>
</feature>
<evidence type="ECO:0000313" key="4">
    <source>
        <dbReference type="Proteomes" id="UP000243528"/>
    </source>
</evidence>
<name>A0A2P8E3Y7_9ACTN</name>
<feature type="transmembrane region" description="Helical" evidence="2">
    <location>
        <begin position="7"/>
        <end position="30"/>
    </location>
</feature>
<evidence type="ECO:0000256" key="1">
    <source>
        <dbReference type="SAM" id="MobiDB-lite"/>
    </source>
</evidence>
<comment type="caution">
    <text evidence="3">The sequence shown here is derived from an EMBL/GenBank/DDBJ whole genome shotgun (WGS) entry which is preliminary data.</text>
</comment>
<reference evidence="3 4" key="1">
    <citation type="submission" date="2018-03" db="EMBL/GenBank/DDBJ databases">
        <title>Genomic Encyclopedia of Archaeal and Bacterial Type Strains, Phase II (KMG-II): from individual species to whole genera.</title>
        <authorList>
            <person name="Goeker M."/>
        </authorList>
    </citation>
    <scope>NUCLEOTIDE SEQUENCE [LARGE SCALE GENOMIC DNA]</scope>
    <source>
        <strain evidence="3 4">DSM 45211</strain>
    </source>
</reference>
<feature type="transmembrane region" description="Helical" evidence="2">
    <location>
        <begin position="50"/>
        <end position="71"/>
    </location>
</feature>
<dbReference type="RefSeq" id="WP_165358508.1">
    <property type="nucleotide sequence ID" value="NZ_ML142900.1"/>
</dbReference>
<evidence type="ECO:0000256" key="2">
    <source>
        <dbReference type="SAM" id="Phobius"/>
    </source>
</evidence>
<keyword evidence="2" id="KW-0472">Membrane</keyword>
<feature type="region of interest" description="Disordered" evidence="1">
    <location>
        <begin position="164"/>
        <end position="211"/>
    </location>
</feature>
<keyword evidence="4" id="KW-1185">Reference proteome</keyword>
<dbReference type="Proteomes" id="UP000243528">
    <property type="component" value="Unassembled WGS sequence"/>
</dbReference>
<feature type="compositionally biased region" description="Basic and acidic residues" evidence="1">
    <location>
        <begin position="195"/>
        <end position="211"/>
    </location>
</feature>
<dbReference type="Pfam" id="PF09534">
    <property type="entry name" value="Trp_oprn_chp"/>
    <property type="match status" value="1"/>
</dbReference>
<gene>
    <name evidence="3" type="ORF">CLV30_106189</name>
</gene>
<organism evidence="3 4">
    <name type="scientific">Haloactinopolyspora alba</name>
    <dbReference type="NCBI Taxonomy" id="648780"/>
    <lineage>
        <taxon>Bacteria</taxon>
        <taxon>Bacillati</taxon>
        <taxon>Actinomycetota</taxon>
        <taxon>Actinomycetes</taxon>
        <taxon>Jiangellales</taxon>
        <taxon>Jiangellaceae</taxon>
        <taxon>Haloactinopolyspora</taxon>
    </lineage>
</organism>
<feature type="transmembrane region" description="Helical" evidence="2">
    <location>
        <begin position="127"/>
        <end position="149"/>
    </location>
</feature>
<feature type="compositionally biased region" description="Acidic residues" evidence="1">
    <location>
        <begin position="182"/>
        <end position="194"/>
    </location>
</feature>
<evidence type="ECO:0000313" key="3">
    <source>
        <dbReference type="EMBL" id="PSL04184.1"/>
    </source>
</evidence>
<accession>A0A2P8E3Y7</accession>
<dbReference type="EMBL" id="PYGE01000006">
    <property type="protein sequence ID" value="PSL04184.1"/>
    <property type="molecule type" value="Genomic_DNA"/>
</dbReference>
<protein>
    <submittedName>
        <fullName evidence="3">Putative membrane protein (TIGR02234 family)</fullName>
    </submittedName>
</protein>
<dbReference type="AlphaFoldDB" id="A0A2P8E3Y7"/>